<dbReference type="InterPro" id="IPR007243">
    <property type="entry name" value="Atg6/Beclin"/>
</dbReference>
<reference evidence="6 7" key="1">
    <citation type="submission" date="2014-04" db="EMBL/GenBank/DDBJ databases">
        <authorList>
            <consortium name="DOE Joint Genome Institute"/>
            <person name="Kuo A."/>
            <person name="Tarkka M."/>
            <person name="Buscot F."/>
            <person name="Kohler A."/>
            <person name="Nagy L.G."/>
            <person name="Floudas D."/>
            <person name="Copeland A."/>
            <person name="Barry K.W."/>
            <person name="Cichocki N."/>
            <person name="Veneault-Fourrey C."/>
            <person name="LaButti K."/>
            <person name="Lindquist E.A."/>
            <person name="Lipzen A."/>
            <person name="Lundell T."/>
            <person name="Morin E."/>
            <person name="Murat C."/>
            <person name="Sun H."/>
            <person name="Tunlid A."/>
            <person name="Henrissat B."/>
            <person name="Grigoriev I.V."/>
            <person name="Hibbett D.S."/>
            <person name="Martin F."/>
            <person name="Nordberg H.P."/>
            <person name="Cantor M.N."/>
            <person name="Hua S.X."/>
        </authorList>
    </citation>
    <scope>NUCLEOTIDE SEQUENCE [LARGE SCALE GENOMIC DNA]</scope>
    <source>
        <strain evidence="6 7">F 1598</strain>
    </source>
</reference>
<dbReference type="Pfam" id="PF04111">
    <property type="entry name" value="APG6"/>
    <property type="match status" value="1"/>
</dbReference>
<dbReference type="PANTHER" id="PTHR12768">
    <property type="entry name" value="BECLIN 1"/>
    <property type="match status" value="1"/>
</dbReference>
<dbReference type="InterPro" id="IPR038274">
    <property type="entry name" value="Atg6/Beclin_C_sf"/>
</dbReference>
<feature type="domain" description="Atg6/beclin coiled-coil" evidence="5">
    <location>
        <begin position="174"/>
        <end position="305"/>
    </location>
</feature>
<dbReference type="InterPro" id="IPR041691">
    <property type="entry name" value="Atg6/beclin_CC"/>
</dbReference>
<dbReference type="EMBL" id="KN832991">
    <property type="protein sequence ID" value="KIM83245.1"/>
    <property type="molecule type" value="Genomic_DNA"/>
</dbReference>
<dbReference type="GO" id="GO:0000423">
    <property type="term" value="P:mitophagy"/>
    <property type="evidence" value="ECO:0007669"/>
    <property type="project" value="TreeGrafter"/>
</dbReference>
<dbReference type="GO" id="GO:0030674">
    <property type="term" value="F:protein-macromolecule adaptor activity"/>
    <property type="evidence" value="ECO:0007669"/>
    <property type="project" value="TreeGrafter"/>
</dbReference>
<evidence type="ECO:0000256" key="2">
    <source>
        <dbReference type="SAM" id="Coils"/>
    </source>
</evidence>
<evidence type="ECO:0000259" key="5">
    <source>
        <dbReference type="Pfam" id="PF17675"/>
    </source>
</evidence>
<dbReference type="FunFam" id="1.10.418.40:FF:000006">
    <property type="entry name" value="Chromosome 12, whole genome shotgun sequence"/>
    <property type="match status" value="1"/>
</dbReference>
<dbReference type="FunCoup" id="A0A0C3FFP0">
    <property type="interactions" value="281"/>
</dbReference>
<dbReference type="GO" id="GO:0045324">
    <property type="term" value="P:late endosome to vacuole transport"/>
    <property type="evidence" value="ECO:0007669"/>
    <property type="project" value="TreeGrafter"/>
</dbReference>
<dbReference type="Gene3D" id="1.10.418.40">
    <property type="entry name" value="Autophagy protein 6/Beclin 1"/>
    <property type="match status" value="1"/>
</dbReference>
<feature type="region of interest" description="Disordered" evidence="3">
    <location>
        <begin position="104"/>
        <end position="152"/>
    </location>
</feature>
<dbReference type="OrthoDB" id="20368at2759"/>
<dbReference type="PANTHER" id="PTHR12768:SF4">
    <property type="entry name" value="BECLIN-1"/>
    <property type="match status" value="1"/>
</dbReference>
<dbReference type="GO" id="GO:0000045">
    <property type="term" value="P:autophagosome assembly"/>
    <property type="evidence" value="ECO:0007669"/>
    <property type="project" value="TreeGrafter"/>
</dbReference>
<dbReference type="Proteomes" id="UP000054166">
    <property type="component" value="Unassembled WGS sequence"/>
</dbReference>
<dbReference type="InParanoid" id="A0A0C3FFP0"/>
<organism evidence="6 7">
    <name type="scientific">Piloderma croceum (strain F 1598)</name>
    <dbReference type="NCBI Taxonomy" id="765440"/>
    <lineage>
        <taxon>Eukaryota</taxon>
        <taxon>Fungi</taxon>
        <taxon>Dikarya</taxon>
        <taxon>Basidiomycota</taxon>
        <taxon>Agaricomycotina</taxon>
        <taxon>Agaricomycetes</taxon>
        <taxon>Agaricomycetidae</taxon>
        <taxon>Atheliales</taxon>
        <taxon>Atheliaceae</taxon>
        <taxon>Piloderma</taxon>
    </lineage>
</organism>
<feature type="compositionally biased region" description="Polar residues" evidence="3">
    <location>
        <begin position="66"/>
        <end position="85"/>
    </location>
</feature>
<proteinExistence type="inferred from homology"/>
<dbReference type="InterPro" id="IPR040455">
    <property type="entry name" value="Atg6_BARA"/>
</dbReference>
<sequence>MNFVCQQCKEPLQLDASLVDLAPSAYDMIVASLPQSNSNHAHQPSEAEQLSHLPAHVKSTWERSKQTTSSSEPMSTRAQGKQPQRGSPLPNESFVMLQDSAIRNIPSQSMSTPRKSPSVAKATSLSSTPNSQNLPVPSAQLQPDTPNPTPISHHLRSTLRLFNHLSTRTEIDHPLCAECTQILLTSLQRQLDETKKERDGYIAFEKEVKKEKEKDGQGMSREEAEKKIEKLKVEEKVATENLKEAERDREKFDKELKALEEEEKMLEEDEAEFWRAHNEQQLISAQQASQLAALRAAYASDSATLEKLERTNVYNDAFCIGHDGVFGTINGLRLGRVTGVPVEWAEINAAWGQTLLLLYTIARKLDYTFDSYRLVPMGSFSRIEQTSPSKTTHELYGSGDLHIGRLLHNRRFDFAMVAFLDCLKALIDYIKSQDPTVDFPHQIVKDKIGDVSVKLQFSQEDAWTRALRHVLLALKILLKWATSGSNA</sequence>
<keyword evidence="2" id="KW-0175">Coiled coil</keyword>
<evidence type="ECO:0000313" key="6">
    <source>
        <dbReference type="EMBL" id="KIM83245.1"/>
    </source>
</evidence>
<evidence type="ECO:0000256" key="3">
    <source>
        <dbReference type="SAM" id="MobiDB-lite"/>
    </source>
</evidence>
<dbReference type="GO" id="GO:0043548">
    <property type="term" value="F:phosphatidylinositol 3-kinase binding"/>
    <property type="evidence" value="ECO:0007669"/>
    <property type="project" value="TreeGrafter"/>
</dbReference>
<feature type="coiled-coil region" evidence="2">
    <location>
        <begin position="221"/>
        <end position="311"/>
    </location>
</feature>
<dbReference type="Pfam" id="PF17675">
    <property type="entry name" value="APG6_N"/>
    <property type="match status" value="1"/>
</dbReference>
<dbReference type="STRING" id="765440.A0A0C3FFP0"/>
<accession>A0A0C3FFP0</accession>
<dbReference type="GO" id="GO:0034271">
    <property type="term" value="C:phosphatidylinositol 3-kinase complex, class III, type I"/>
    <property type="evidence" value="ECO:0007669"/>
    <property type="project" value="TreeGrafter"/>
</dbReference>
<feature type="region of interest" description="Disordered" evidence="3">
    <location>
        <begin position="58"/>
        <end position="92"/>
    </location>
</feature>
<name>A0A0C3FFP0_PILCF</name>
<reference evidence="7" key="2">
    <citation type="submission" date="2015-01" db="EMBL/GenBank/DDBJ databases">
        <title>Evolutionary Origins and Diversification of the Mycorrhizal Mutualists.</title>
        <authorList>
            <consortium name="DOE Joint Genome Institute"/>
            <consortium name="Mycorrhizal Genomics Consortium"/>
            <person name="Kohler A."/>
            <person name="Kuo A."/>
            <person name="Nagy L.G."/>
            <person name="Floudas D."/>
            <person name="Copeland A."/>
            <person name="Barry K.W."/>
            <person name="Cichocki N."/>
            <person name="Veneault-Fourrey C."/>
            <person name="LaButti K."/>
            <person name="Lindquist E.A."/>
            <person name="Lipzen A."/>
            <person name="Lundell T."/>
            <person name="Morin E."/>
            <person name="Murat C."/>
            <person name="Riley R."/>
            <person name="Ohm R."/>
            <person name="Sun H."/>
            <person name="Tunlid A."/>
            <person name="Henrissat B."/>
            <person name="Grigoriev I.V."/>
            <person name="Hibbett D.S."/>
            <person name="Martin F."/>
        </authorList>
    </citation>
    <scope>NUCLEOTIDE SEQUENCE [LARGE SCALE GENOMIC DNA]</scope>
    <source>
        <strain evidence="7">F 1598</strain>
    </source>
</reference>
<dbReference type="AlphaFoldDB" id="A0A0C3FFP0"/>
<comment type="similarity">
    <text evidence="1">Belongs to the beclin family.</text>
</comment>
<dbReference type="GO" id="GO:0006995">
    <property type="term" value="P:cellular response to nitrogen starvation"/>
    <property type="evidence" value="ECO:0007669"/>
    <property type="project" value="TreeGrafter"/>
</dbReference>
<feature type="compositionally biased region" description="Polar residues" evidence="3">
    <location>
        <begin position="105"/>
        <end position="144"/>
    </location>
</feature>
<feature type="domain" description="Atg6 BARA" evidence="4">
    <location>
        <begin position="308"/>
        <end position="482"/>
    </location>
</feature>
<gene>
    <name evidence="6" type="ORF">PILCRDRAFT_819486</name>
</gene>
<evidence type="ECO:0000259" key="4">
    <source>
        <dbReference type="Pfam" id="PF04111"/>
    </source>
</evidence>
<dbReference type="GO" id="GO:0000407">
    <property type="term" value="C:phagophore assembly site"/>
    <property type="evidence" value="ECO:0007669"/>
    <property type="project" value="TreeGrafter"/>
</dbReference>
<protein>
    <submittedName>
        <fullName evidence="6">Uncharacterized protein</fullName>
    </submittedName>
</protein>
<dbReference type="HOGENOM" id="CLU_024219_3_1_1"/>
<evidence type="ECO:0000313" key="7">
    <source>
        <dbReference type="Proteomes" id="UP000054166"/>
    </source>
</evidence>
<dbReference type="GO" id="GO:0034272">
    <property type="term" value="C:phosphatidylinositol 3-kinase complex, class III, type II"/>
    <property type="evidence" value="ECO:0007669"/>
    <property type="project" value="TreeGrafter"/>
</dbReference>
<keyword evidence="7" id="KW-1185">Reference proteome</keyword>
<evidence type="ECO:0000256" key="1">
    <source>
        <dbReference type="ARBA" id="ARBA00005965"/>
    </source>
</evidence>